<feature type="domain" description="Thioredoxin" evidence="4">
    <location>
        <begin position="652"/>
        <end position="789"/>
    </location>
</feature>
<dbReference type="InParanoid" id="E9HSV1"/>
<dbReference type="CDD" id="cd06257">
    <property type="entry name" value="DnaJ"/>
    <property type="match status" value="1"/>
</dbReference>
<dbReference type="InterPro" id="IPR013766">
    <property type="entry name" value="Thioredoxin_domain"/>
</dbReference>
<dbReference type="PROSITE" id="PS50076">
    <property type="entry name" value="DNAJ_2"/>
    <property type="match status" value="1"/>
</dbReference>
<evidence type="ECO:0000313" key="6">
    <source>
        <dbReference type="Proteomes" id="UP000000305"/>
    </source>
</evidence>
<feature type="domain" description="Thioredoxin" evidence="4">
    <location>
        <begin position="120"/>
        <end position="230"/>
    </location>
</feature>
<keyword evidence="6" id="KW-1185">Reference proteome</keyword>
<keyword evidence="2" id="KW-0732">Signal</keyword>
<dbReference type="PRINTS" id="PR00625">
    <property type="entry name" value="JDOMAIN"/>
</dbReference>
<dbReference type="CDD" id="cd03004">
    <property type="entry name" value="PDI_a_ERdj5_C"/>
    <property type="match status" value="1"/>
</dbReference>
<evidence type="ECO:0000256" key="2">
    <source>
        <dbReference type="SAM" id="SignalP"/>
    </source>
</evidence>
<sequence length="807" mass="91917">MVLCVLPAVGRFFLLIFLIVATVKQFNAEKDFYELLGVEKTADSREIRKAFKKLAITTHPDKNPDDPLAQQKFLDLKQAYEILKDQETRKQYDLHGENGIKDGFKSSKEYQNWNFYKNHFGIYDDDPEIITLSASDFEQNVKNSMEYWFIKFYSPMCSHCHVMSPNWRQLALELNAVIKVAAVNCEEDWVLCRKEGISSYPSLVLYPNKDKYYGERTPEDMQNFVLHKLSSQATEISNYNILKDTLEDEIIRSSPLLFIFCKDSDDTNCPSWQSRSKLSYIFDGLVAVAYVDCSSKDISCSKTGFQSATVYLPSGNSTLQAGIEIHSLNYLEIATQILGQLPEAELVDEESLENIRAKLNEDLGQDWLIYFTESQDSSRFTDLQYRRLPALLPHIKLGHINCNMSEELCKEKHYITKYPTFATFKRGGAVEMHVGGVSVSEVVNFARNSIWAPNLETLNPSSFPSCLKDGHPWVVDFYAPWCPPCMRLIPEFRRASSLVGGIVKFGSLDCSVYRDLCASYDVRSYPTIIFYNYSTPHAYTGQFVSRDIATFVEDVLRPPVVDLTIDNFESLVLNRPVTEIWLVDFFASWCGPCIQLAPQWRSLARMLGPLTNINVGSVDCVTQELLCTQHNIRSYPTIRMYVMGGRSGEIITYNGFQRDAYSLRSWLVNSLPSSVYALGDYNFADLVLRSSTPWVVDYYAPLCGPCQVFAVEFELAAKQLDDGRRLKFAKVNCDSFPNVCRNAGVQSYPTVRYYPGKTGWAHQSPFGIPFVNDRRKVEDLVEWLEELLVSHSPSASDNKVASSRDEL</sequence>
<dbReference type="PANTHER" id="PTHR44340">
    <property type="entry name" value="DNAJ HOMOLOG SUBFAMILY C MEMBER 10"/>
    <property type="match status" value="1"/>
</dbReference>
<dbReference type="OMA" id="APTWRKF"/>
<dbReference type="Gene3D" id="1.10.287.110">
    <property type="entry name" value="DnaJ domain"/>
    <property type="match status" value="1"/>
</dbReference>
<dbReference type="InterPro" id="IPR052460">
    <property type="entry name" value="ER_disulfide_reductase"/>
</dbReference>
<dbReference type="GO" id="GO:0016671">
    <property type="term" value="F:oxidoreductase activity, acting on a sulfur group of donors, disulfide as acceptor"/>
    <property type="evidence" value="ECO:0000318"/>
    <property type="project" value="GO_Central"/>
</dbReference>
<dbReference type="SMART" id="SM00271">
    <property type="entry name" value="DnaJ"/>
    <property type="match status" value="1"/>
</dbReference>
<feature type="domain" description="J" evidence="3">
    <location>
        <begin position="31"/>
        <end position="96"/>
    </location>
</feature>
<dbReference type="SUPFAM" id="SSF46565">
    <property type="entry name" value="Chaperone J-domain"/>
    <property type="match status" value="1"/>
</dbReference>
<protein>
    <recommendedName>
        <fullName evidence="1">DnaJ homolog subfamily C member 10</fullName>
    </recommendedName>
</protein>
<dbReference type="eggNOG" id="KOG0191">
    <property type="taxonomic scope" value="Eukaryota"/>
</dbReference>
<name>E9HSV1_DAPPU</name>
<dbReference type="InterPro" id="IPR017937">
    <property type="entry name" value="Thioredoxin_CS"/>
</dbReference>
<dbReference type="Proteomes" id="UP000000305">
    <property type="component" value="Unassembled WGS sequence"/>
</dbReference>
<dbReference type="PRINTS" id="PR00421">
    <property type="entry name" value="THIOREDOXIN"/>
</dbReference>
<dbReference type="KEGG" id="dpx:DAPPUDRAFT_333446"/>
<dbReference type="InterPro" id="IPR036249">
    <property type="entry name" value="Thioredoxin-like_sf"/>
</dbReference>
<evidence type="ECO:0000256" key="1">
    <source>
        <dbReference type="ARBA" id="ARBA00020920"/>
    </source>
</evidence>
<dbReference type="SUPFAM" id="SSF52833">
    <property type="entry name" value="Thioredoxin-like"/>
    <property type="match status" value="5"/>
</dbReference>
<dbReference type="InterPro" id="IPR035674">
    <property type="entry name" value="ERdj5_TRX_C"/>
</dbReference>
<evidence type="ECO:0000259" key="4">
    <source>
        <dbReference type="PROSITE" id="PS51352"/>
    </source>
</evidence>
<dbReference type="Pfam" id="PF00226">
    <property type="entry name" value="DnaJ"/>
    <property type="match status" value="1"/>
</dbReference>
<dbReference type="PANTHER" id="PTHR44340:SF1">
    <property type="entry name" value="DNAJ HOMOLOG SUBFAMILY C MEMBER 10"/>
    <property type="match status" value="1"/>
</dbReference>
<dbReference type="HOGENOM" id="CLU_023279_0_0_1"/>
<dbReference type="GO" id="GO:0036498">
    <property type="term" value="P:IRE1-mediated unfolded protein response"/>
    <property type="evidence" value="ECO:0000318"/>
    <property type="project" value="GO_Central"/>
</dbReference>
<dbReference type="AlphaFoldDB" id="E9HSV1"/>
<feature type="chain" id="PRO_5003241310" description="DnaJ homolog subfamily C member 10" evidence="2">
    <location>
        <begin position="29"/>
        <end position="807"/>
    </location>
</feature>
<dbReference type="PROSITE" id="PS51352">
    <property type="entry name" value="THIOREDOXIN_2"/>
    <property type="match status" value="3"/>
</dbReference>
<dbReference type="OrthoDB" id="5810603at2759"/>
<dbReference type="GO" id="GO:0005788">
    <property type="term" value="C:endoplasmic reticulum lumen"/>
    <property type="evidence" value="ECO:0000318"/>
    <property type="project" value="GO_Central"/>
</dbReference>
<dbReference type="InterPro" id="IPR036869">
    <property type="entry name" value="J_dom_sf"/>
</dbReference>
<dbReference type="Pfam" id="PF00085">
    <property type="entry name" value="Thioredoxin"/>
    <property type="match status" value="4"/>
</dbReference>
<dbReference type="GO" id="GO:0015035">
    <property type="term" value="F:protein-disulfide reductase activity"/>
    <property type="evidence" value="ECO:0000318"/>
    <property type="project" value="GO_Central"/>
</dbReference>
<feature type="signal peptide" evidence="2">
    <location>
        <begin position="1"/>
        <end position="28"/>
    </location>
</feature>
<proteinExistence type="predicted"/>
<evidence type="ECO:0000259" key="3">
    <source>
        <dbReference type="PROSITE" id="PS50076"/>
    </source>
</evidence>
<dbReference type="EMBL" id="GL732758">
    <property type="protein sequence ID" value="EFX65186.1"/>
    <property type="molecule type" value="Genomic_DNA"/>
</dbReference>
<feature type="domain" description="Thioredoxin" evidence="4">
    <location>
        <begin position="412"/>
        <end position="557"/>
    </location>
</feature>
<dbReference type="InterPro" id="IPR001623">
    <property type="entry name" value="DnaJ_domain"/>
</dbReference>
<dbReference type="PROSITE" id="PS00194">
    <property type="entry name" value="THIOREDOXIN_1"/>
    <property type="match status" value="1"/>
</dbReference>
<gene>
    <name evidence="5" type="ORF">DAPPUDRAFT_333446</name>
</gene>
<dbReference type="eggNOG" id="KOG0713">
    <property type="taxonomic scope" value="Eukaryota"/>
</dbReference>
<organism evidence="5 6">
    <name type="scientific">Daphnia pulex</name>
    <name type="common">Water flea</name>
    <dbReference type="NCBI Taxonomy" id="6669"/>
    <lineage>
        <taxon>Eukaryota</taxon>
        <taxon>Metazoa</taxon>
        <taxon>Ecdysozoa</taxon>
        <taxon>Arthropoda</taxon>
        <taxon>Crustacea</taxon>
        <taxon>Branchiopoda</taxon>
        <taxon>Diplostraca</taxon>
        <taxon>Cladocera</taxon>
        <taxon>Anomopoda</taxon>
        <taxon>Daphniidae</taxon>
        <taxon>Daphnia</taxon>
    </lineage>
</organism>
<dbReference type="STRING" id="6669.E9HSV1"/>
<dbReference type="FunFam" id="1.10.287.110:FF:000029">
    <property type="entry name" value="DnaJ homolog subfamily C member 10"/>
    <property type="match status" value="1"/>
</dbReference>
<accession>E9HSV1</accession>
<reference evidence="5 6" key="1">
    <citation type="journal article" date="2011" name="Science">
        <title>The ecoresponsive genome of Daphnia pulex.</title>
        <authorList>
            <person name="Colbourne J.K."/>
            <person name="Pfrender M.E."/>
            <person name="Gilbert D."/>
            <person name="Thomas W.K."/>
            <person name="Tucker A."/>
            <person name="Oakley T.H."/>
            <person name="Tokishita S."/>
            <person name="Aerts A."/>
            <person name="Arnold G.J."/>
            <person name="Basu M.K."/>
            <person name="Bauer D.J."/>
            <person name="Caceres C.E."/>
            <person name="Carmel L."/>
            <person name="Casola C."/>
            <person name="Choi J.H."/>
            <person name="Detter J.C."/>
            <person name="Dong Q."/>
            <person name="Dusheyko S."/>
            <person name="Eads B.D."/>
            <person name="Frohlich T."/>
            <person name="Geiler-Samerotte K.A."/>
            <person name="Gerlach D."/>
            <person name="Hatcher P."/>
            <person name="Jogdeo S."/>
            <person name="Krijgsveld J."/>
            <person name="Kriventseva E.V."/>
            <person name="Kultz D."/>
            <person name="Laforsch C."/>
            <person name="Lindquist E."/>
            <person name="Lopez J."/>
            <person name="Manak J.R."/>
            <person name="Muller J."/>
            <person name="Pangilinan J."/>
            <person name="Patwardhan R.P."/>
            <person name="Pitluck S."/>
            <person name="Pritham E.J."/>
            <person name="Rechtsteiner A."/>
            <person name="Rho M."/>
            <person name="Rogozin I.B."/>
            <person name="Sakarya O."/>
            <person name="Salamov A."/>
            <person name="Schaack S."/>
            <person name="Shapiro H."/>
            <person name="Shiga Y."/>
            <person name="Skalitzky C."/>
            <person name="Smith Z."/>
            <person name="Souvorov A."/>
            <person name="Sung W."/>
            <person name="Tang Z."/>
            <person name="Tsuchiya D."/>
            <person name="Tu H."/>
            <person name="Vos H."/>
            <person name="Wang M."/>
            <person name="Wolf Y.I."/>
            <person name="Yamagata H."/>
            <person name="Yamada T."/>
            <person name="Ye Y."/>
            <person name="Shaw J.R."/>
            <person name="Andrews J."/>
            <person name="Crease T.J."/>
            <person name="Tang H."/>
            <person name="Lucas S.M."/>
            <person name="Robertson H.M."/>
            <person name="Bork P."/>
            <person name="Koonin E.V."/>
            <person name="Zdobnov E.M."/>
            <person name="Grigoriev I.V."/>
            <person name="Lynch M."/>
            <person name="Boore J.L."/>
        </authorList>
    </citation>
    <scope>NUCLEOTIDE SEQUENCE [LARGE SCALE GENOMIC DNA]</scope>
</reference>
<dbReference type="Gene3D" id="3.40.30.10">
    <property type="entry name" value="Glutaredoxin"/>
    <property type="match status" value="6"/>
</dbReference>
<dbReference type="GO" id="GO:0051787">
    <property type="term" value="F:misfolded protein binding"/>
    <property type="evidence" value="ECO:0000318"/>
    <property type="project" value="GO_Central"/>
</dbReference>
<dbReference type="PhylomeDB" id="E9HSV1"/>
<evidence type="ECO:0000313" key="5">
    <source>
        <dbReference type="EMBL" id="EFX65186.1"/>
    </source>
</evidence>